<keyword evidence="2" id="KW-1185">Reference proteome</keyword>
<dbReference type="AlphaFoldDB" id="A0A345T2E0"/>
<sequence length="554" mass="60153">MPQIEQKVLTALMKAAQGSGSLIATSSALRRADVGSDAAAEQRDVLVAALLLRPSVGAKGRKGAQTGRLGQPAPAQLEIWSLYGDEVGDPLVRGHLHHLLLDAGHGRTPDHVRSAANGYLDAARLLLEAPGDGHGLSRAARYLTKAGELSRRFNHPLPDRAATDALALAERILDGDENDGRALLGLLKRLRDSQGIAMALADLAERAAEHFTYDVDDRLGFLELLREIAPPSRRTEIDTAVVHALLDAADTADVGYRRLNLLERAATEAQQRGLPDLRERAGMAQQQTTLEWTVIRKEGTLPPMMVARQRALVDAAPDLRNALWLTVPDVHPVMRAQAQLEADGAFEGLLRIPSSRINPAGPVFVHRPAEADNDHAVKAQVHGLGLLGRLIATQLDRIHERFRPDEFEMIDALEHETVLPEPRARILARAFLYYWLGETDAAACVALPQVEQILRELLRPRVSIISVAKGQTPGGVAMLGGLLQSMPEAGYPEDWSRALDLLLVDSDRGMNLRNDVLHGLTGTPPKHHVALILQAALYLLSHAHGQRAVPGTIA</sequence>
<dbReference type="KEGG" id="stri:C7M71_024870"/>
<organism evidence="1 2">
    <name type="scientific">Peterkaempfera bronchialis</name>
    <dbReference type="NCBI Taxonomy" id="2126346"/>
    <lineage>
        <taxon>Bacteria</taxon>
        <taxon>Bacillati</taxon>
        <taxon>Actinomycetota</taxon>
        <taxon>Actinomycetes</taxon>
        <taxon>Kitasatosporales</taxon>
        <taxon>Streptomycetaceae</taxon>
        <taxon>Peterkaempfera</taxon>
    </lineage>
</organism>
<dbReference type="OrthoDB" id="4670891at2"/>
<reference evidence="2" key="1">
    <citation type="submission" date="2018-07" db="EMBL/GenBank/DDBJ databases">
        <title>Streptacidiphilus bronchialis DSM 106435 chromosome.</title>
        <authorList>
            <person name="Batra D."/>
            <person name="Gulvik C.A."/>
        </authorList>
    </citation>
    <scope>NUCLEOTIDE SEQUENCE [LARGE SCALE GENOMIC DNA]</scope>
    <source>
        <strain evidence="2">DSM 106435</strain>
    </source>
</reference>
<evidence type="ECO:0000313" key="1">
    <source>
        <dbReference type="EMBL" id="AXI80145.1"/>
    </source>
</evidence>
<evidence type="ECO:0000313" key="2">
    <source>
        <dbReference type="Proteomes" id="UP000249340"/>
    </source>
</evidence>
<gene>
    <name evidence="1" type="ORF">C7M71_024870</name>
</gene>
<dbReference type="RefSeq" id="WP_111489089.1">
    <property type="nucleotide sequence ID" value="NZ_CP031264.1"/>
</dbReference>
<name>A0A345T2E0_9ACTN</name>
<accession>A0A345T2E0</accession>
<dbReference type="Proteomes" id="UP000249340">
    <property type="component" value="Chromosome"/>
</dbReference>
<dbReference type="EMBL" id="CP031264">
    <property type="protein sequence ID" value="AXI80145.1"/>
    <property type="molecule type" value="Genomic_DNA"/>
</dbReference>
<protein>
    <recommendedName>
        <fullName evidence="3">DUF4209 domain-containing protein</fullName>
    </recommendedName>
</protein>
<evidence type="ECO:0008006" key="3">
    <source>
        <dbReference type="Google" id="ProtNLM"/>
    </source>
</evidence>
<proteinExistence type="predicted"/>